<gene>
    <name evidence="1" type="ORF">KAK06_15395</name>
</gene>
<evidence type="ECO:0000313" key="2">
    <source>
        <dbReference type="Proteomes" id="UP000678374"/>
    </source>
</evidence>
<sequence>MKAFAFRSARALLVESELEVTLPSLWREHSLPSLLKMADLVVRQLKPPAPSAIQHALPSAAEFIDQLHELDPGSYSFRYPVGTTGLPLFESTLRMNLLVFAQRADSALDELSGACIYLEERFISTTEIKLALAQLSEGGAR</sequence>
<proteinExistence type="predicted"/>
<dbReference type="EMBL" id="JAGQDE010000013">
    <property type="protein sequence ID" value="MBQ0960339.1"/>
    <property type="molecule type" value="Genomic_DNA"/>
</dbReference>
<protein>
    <submittedName>
        <fullName evidence="1">Uncharacterized protein</fullName>
    </submittedName>
</protein>
<comment type="caution">
    <text evidence="1">The sequence shown here is derived from an EMBL/GenBank/DDBJ whole genome shotgun (WGS) entry which is preliminary data.</text>
</comment>
<reference evidence="1" key="1">
    <citation type="submission" date="2021-04" db="EMBL/GenBank/DDBJ databases">
        <title>The genome sequence of Ideonella sp. 4Y11.</title>
        <authorList>
            <person name="Liu Y."/>
        </authorList>
    </citation>
    <scope>NUCLEOTIDE SEQUENCE</scope>
    <source>
        <strain evidence="1">4Y11</strain>
    </source>
</reference>
<dbReference type="RefSeq" id="WP_210803010.1">
    <property type="nucleotide sequence ID" value="NZ_JAGQDE010000013.1"/>
</dbReference>
<dbReference type="AlphaFoldDB" id="A0A940YIY3"/>
<dbReference type="Proteomes" id="UP000678374">
    <property type="component" value="Unassembled WGS sequence"/>
</dbReference>
<keyword evidence="2" id="KW-1185">Reference proteome</keyword>
<name>A0A940YIY3_9BURK</name>
<accession>A0A940YIY3</accession>
<organism evidence="1 2">
    <name type="scientific">Ideonella aquatica</name>
    <dbReference type="NCBI Taxonomy" id="2824119"/>
    <lineage>
        <taxon>Bacteria</taxon>
        <taxon>Pseudomonadati</taxon>
        <taxon>Pseudomonadota</taxon>
        <taxon>Betaproteobacteria</taxon>
        <taxon>Burkholderiales</taxon>
        <taxon>Sphaerotilaceae</taxon>
        <taxon>Ideonella</taxon>
    </lineage>
</organism>
<evidence type="ECO:0000313" key="1">
    <source>
        <dbReference type="EMBL" id="MBQ0960339.1"/>
    </source>
</evidence>